<evidence type="ECO:0000256" key="1">
    <source>
        <dbReference type="ARBA" id="ARBA00022737"/>
    </source>
</evidence>
<name>A0A0C9Q8M4_LACPA</name>
<accession>A0A0C9Q8M4</accession>
<dbReference type="Proteomes" id="UP000032552">
    <property type="component" value="Unassembled WGS sequence"/>
</dbReference>
<dbReference type="Gene3D" id="3.40.930.10">
    <property type="entry name" value="Mannitol-specific EII, Chain A"/>
    <property type="match status" value="1"/>
</dbReference>
<evidence type="ECO:0000259" key="5">
    <source>
        <dbReference type="PROSITE" id="PS51372"/>
    </source>
</evidence>
<dbReference type="EMBL" id="BAYM01000060">
    <property type="protein sequence ID" value="GAN36197.1"/>
    <property type="molecule type" value="Genomic_DNA"/>
</dbReference>
<keyword evidence="3" id="KW-0804">Transcription</keyword>
<organism evidence="6 7">
    <name type="scientific">Lacticaseibacillus paracasei NRIC 0644</name>
    <dbReference type="NCBI Taxonomy" id="1435038"/>
    <lineage>
        <taxon>Bacteria</taxon>
        <taxon>Bacillati</taxon>
        <taxon>Bacillota</taxon>
        <taxon>Bacilli</taxon>
        <taxon>Lactobacillales</taxon>
        <taxon>Lactobacillaceae</taxon>
        <taxon>Lacticaseibacillus</taxon>
    </lineage>
</organism>
<dbReference type="SUPFAM" id="SSF55804">
    <property type="entry name" value="Phoshotransferase/anion transport protein"/>
    <property type="match status" value="1"/>
</dbReference>
<evidence type="ECO:0000259" key="4">
    <source>
        <dbReference type="PROSITE" id="PS51094"/>
    </source>
</evidence>
<dbReference type="InterPro" id="IPR050661">
    <property type="entry name" value="BglG_antiterminators"/>
</dbReference>
<dbReference type="PANTHER" id="PTHR30185">
    <property type="entry name" value="CRYPTIC BETA-GLUCOSIDE BGL OPERON ANTITERMINATOR"/>
    <property type="match status" value="1"/>
</dbReference>
<dbReference type="InterPro" id="IPR002178">
    <property type="entry name" value="PTS_EIIA_type-2_dom"/>
</dbReference>
<comment type="caution">
    <text evidence="6">The sequence shown here is derived from an EMBL/GenBank/DDBJ whole genome shotgun (WGS) entry which is preliminary data.</text>
</comment>
<keyword evidence="2" id="KW-0805">Transcription regulation</keyword>
<dbReference type="SUPFAM" id="SSF63520">
    <property type="entry name" value="PTS-regulatory domain, PRD"/>
    <property type="match status" value="1"/>
</dbReference>
<evidence type="ECO:0000256" key="2">
    <source>
        <dbReference type="ARBA" id="ARBA00023015"/>
    </source>
</evidence>
<dbReference type="InterPro" id="IPR016152">
    <property type="entry name" value="PTrfase/Anion_transptr"/>
</dbReference>
<evidence type="ECO:0000313" key="7">
    <source>
        <dbReference type="Proteomes" id="UP000032552"/>
    </source>
</evidence>
<dbReference type="PROSITE" id="PS51094">
    <property type="entry name" value="PTS_EIIA_TYPE_2"/>
    <property type="match status" value="1"/>
</dbReference>
<feature type="domain" description="PRD" evidence="5">
    <location>
        <begin position="270"/>
        <end position="380"/>
    </location>
</feature>
<reference evidence="7" key="1">
    <citation type="submission" date="2014-05" db="EMBL/GenBank/DDBJ databases">
        <title>Whole genome sequencing of Lactobacillus casei NRIC0644.</title>
        <authorList>
            <person name="Atarashi H."/>
            <person name="Yoshida Y."/>
            <person name="Fujimura S."/>
            <person name="Tanaka N."/>
            <person name="Shiwa Y."/>
            <person name="Yoshikawa H."/>
            <person name="Okada S."/>
            <person name="Nakagawa J."/>
        </authorList>
    </citation>
    <scope>NUCLEOTIDE SEQUENCE [LARGE SCALE GENOMIC DNA]</scope>
    <source>
        <strain evidence="7">NRIC0644</strain>
    </source>
</reference>
<keyword evidence="1" id="KW-0677">Repeat</keyword>
<dbReference type="InterPro" id="IPR011608">
    <property type="entry name" value="PRD"/>
</dbReference>
<feature type="domain" description="PTS EIIA type-2" evidence="4">
    <location>
        <begin position="477"/>
        <end position="621"/>
    </location>
</feature>
<dbReference type="InterPro" id="IPR036634">
    <property type="entry name" value="PRD_sf"/>
</dbReference>
<evidence type="ECO:0000313" key="6">
    <source>
        <dbReference type="EMBL" id="GAN36197.1"/>
    </source>
</evidence>
<dbReference type="SUPFAM" id="SSF46785">
    <property type="entry name" value="Winged helix' DNA-binding domain"/>
    <property type="match status" value="1"/>
</dbReference>
<evidence type="ECO:0000256" key="3">
    <source>
        <dbReference type="ARBA" id="ARBA00023163"/>
    </source>
</evidence>
<protein>
    <submittedName>
        <fullName evidence="6">Sorbitol operon transcription regulator</fullName>
    </submittedName>
</protein>
<dbReference type="InterPro" id="IPR013196">
    <property type="entry name" value="HTH_11"/>
</dbReference>
<dbReference type="PROSITE" id="PS51372">
    <property type="entry name" value="PRD_2"/>
    <property type="match status" value="1"/>
</dbReference>
<sequence>MNSLDYRLLRYLLANGTSNLDELAESENVSTRTMQKYIHELGESLGDAAEIRINKNGYFLHILNYRQFSLIQSGVFKQNIDNNDKQKRQAEILFRLIRERDFIPMDEIADQLSVSRGTLSKDLEACREWLKNYNLEIESATSRGVRLKVGSTVDLTMLIYNHLFDYVQSRIFKDKTLVDSVVSRLDSAKIKTSTTQIFEKIMQIVVFLKQHQYELSGVSRYYTNLMDDSPLFINIIEDIEDRCHVSFSQEEYDFLAFPFNLYANKLLSQKKMSRKVQKNKVIFDQIAWDARALIDAKIDYDQFYSTIKYHLIFLINRGIFHISPSDYLTDRMLQRFQLAADLSILMIDKLEEKLSIHIADVEINYLTVYFEMALQKTDANVPEEPRVGFYSNMGQSVLQYLQNQLDTMFEYKVTITPYQDEADIMAHQDELIMVFTDRPLTHKLQIPVVMIGDIFRDRVLETKVRASAVQHEIDAGQIIWRAQTYDNPANMSYEDVLRATLQGDSDAGIVDPGFIDRLIKHESTTKFVLDNGVAIPHAIADIDHDRLFLHLSVLKHAITVGGKSVSYIFVIGIPRVLGKRALEDLSMLYDLLFLLAVNETAMNNLRKISGSQDPLTVVTEGL</sequence>
<dbReference type="AlphaFoldDB" id="A0A0C9Q8M4"/>
<proteinExistence type="predicted"/>
<dbReference type="RefSeq" id="WP_045625586.1">
    <property type="nucleotide sequence ID" value="NZ_BAYM01000060.1"/>
</dbReference>
<dbReference type="Gene3D" id="1.10.1790.10">
    <property type="entry name" value="PRD domain"/>
    <property type="match status" value="1"/>
</dbReference>
<gene>
    <name evidence="6" type="ORF">LC0644_0786</name>
</gene>
<dbReference type="Gene3D" id="1.10.10.10">
    <property type="entry name" value="Winged helix-like DNA-binding domain superfamily/Winged helix DNA-binding domain"/>
    <property type="match status" value="1"/>
</dbReference>
<dbReference type="GO" id="GO:0006355">
    <property type="term" value="P:regulation of DNA-templated transcription"/>
    <property type="evidence" value="ECO:0007669"/>
    <property type="project" value="InterPro"/>
</dbReference>
<dbReference type="Pfam" id="PF00359">
    <property type="entry name" value="PTS_EIIA_2"/>
    <property type="match status" value="1"/>
</dbReference>
<dbReference type="PANTHER" id="PTHR30185:SF18">
    <property type="entry name" value="TRANSCRIPTIONAL REGULATOR MTLR"/>
    <property type="match status" value="1"/>
</dbReference>
<dbReference type="InterPro" id="IPR036388">
    <property type="entry name" value="WH-like_DNA-bd_sf"/>
</dbReference>
<dbReference type="Pfam" id="PF08279">
    <property type="entry name" value="HTH_11"/>
    <property type="match status" value="1"/>
</dbReference>
<dbReference type="InterPro" id="IPR036390">
    <property type="entry name" value="WH_DNA-bd_sf"/>
</dbReference>
<dbReference type="Pfam" id="PF00874">
    <property type="entry name" value="PRD"/>
    <property type="match status" value="1"/>
</dbReference>